<dbReference type="GO" id="GO:0008654">
    <property type="term" value="P:phospholipid biosynthetic process"/>
    <property type="evidence" value="ECO:0007669"/>
    <property type="project" value="InterPro"/>
</dbReference>
<dbReference type="KEGG" id="cthu:HUR95_01000"/>
<feature type="transmembrane region" description="Helical" evidence="1">
    <location>
        <begin position="155"/>
        <end position="178"/>
    </location>
</feature>
<dbReference type="EMBL" id="CP082237">
    <property type="protein sequence ID" value="QZT34049.1"/>
    <property type="molecule type" value="Genomic_DNA"/>
</dbReference>
<name>F5L990_CALTT</name>
<proteinExistence type="predicted"/>
<feature type="transmembrane region" description="Helical" evidence="1">
    <location>
        <begin position="225"/>
        <end position="249"/>
    </location>
</feature>
<evidence type="ECO:0000313" key="3">
    <source>
        <dbReference type="EMBL" id="QZT34049.1"/>
    </source>
</evidence>
<feature type="transmembrane region" description="Helical" evidence="1">
    <location>
        <begin position="70"/>
        <end position="98"/>
    </location>
</feature>
<dbReference type="EMBL" id="AFCE01000156">
    <property type="protein sequence ID" value="EGL82032.1"/>
    <property type="molecule type" value="Genomic_DNA"/>
</dbReference>
<dbReference type="eggNOG" id="COG0558">
    <property type="taxonomic scope" value="Bacteria"/>
</dbReference>
<dbReference type="Pfam" id="PF01066">
    <property type="entry name" value="CDP-OH_P_transf"/>
    <property type="match status" value="1"/>
</dbReference>
<dbReference type="Gene3D" id="1.20.120.1760">
    <property type="match status" value="1"/>
</dbReference>
<evidence type="ECO:0000256" key="1">
    <source>
        <dbReference type="SAM" id="Phobius"/>
    </source>
</evidence>
<reference evidence="3 5" key="2">
    <citation type="journal article" date="2020" name="Extremophiles">
        <title>Genomic analysis of Caldalkalibacillus thermarum TA2.A1 reveals aerobic alkaliphilic metabolism and evolutionary hallmarks linking alkaliphilic bacteria and plant life.</title>
        <authorList>
            <person name="de Jong S.I."/>
            <person name="van den Broek M.A."/>
            <person name="Merkel A.Y."/>
            <person name="de la Torre Cortes P."/>
            <person name="Kalamorz F."/>
            <person name="Cook G.M."/>
            <person name="van Loosdrecht M.C.M."/>
            <person name="McMillan D.G.G."/>
        </authorList>
    </citation>
    <scope>NUCLEOTIDE SEQUENCE [LARGE SCALE GENOMIC DNA]</scope>
    <source>
        <strain evidence="3 5">TA2.A1</strain>
    </source>
</reference>
<protein>
    <submittedName>
        <fullName evidence="2 3">CDP-alcohol phosphatidyltransferase</fullName>
    </submittedName>
</protein>
<dbReference type="GO" id="GO:0016780">
    <property type="term" value="F:phosphotransferase activity, for other substituted phosphate groups"/>
    <property type="evidence" value="ECO:0007669"/>
    <property type="project" value="InterPro"/>
</dbReference>
<feature type="transmembrane region" description="Helical" evidence="1">
    <location>
        <begin position="199"/>
        <end position="219"/>
    </location>
</feature>
<dbReference type="Proteomes" id="UP000010716">
    <property type="component" value="Unassembled WGS sequence"/>
</dbReference>
<dbReference type="AlphaFoldDB" id="F5L990"/>
<gene>
    <name evidence="2" type="ORF">CathTA2_2395</name>
    <name evidence="3" type="ORF">HUR95_01000</name>
</gene>
<reference evidence="2 4" key="1">
    <citation type="journal article" date="2011" name="J. Bacteriol.">
        <title>Draft genome sequence of the thermoalkaliphilic Caldalkalibacillus thermarum strain TA2.A1.</title>
        <authorList>
            <person name="Kalamorz F."/>
            <person name="Keis S."/>
            <person name="McMillan D.G."/>
            <person name="Olsson K."/>
            <person name="Stanton J.A."/>
            <person name="Stockwell P."/>
            <person name="Black M.A."/>
            <person name="Klingeman D.M."/>
            <person name="Land M.L."/>
            <person name="Han C.S."/>
            <person name="Martin S.L."/>
            <person name="Becher S.A."/>
            <person name="Peddie C.J."/>
            <person name="Morgan H.W."/>
            <person name="Matthies D."/>
            <person name="Preiss L."/>
            <person name="Meier T."/>
            <person name="Brown S.D."/>
            <person name="Cook G.M."/>
        </authorList>
    </citation>
    <scope>NUCLEOTIDE SEQUENCE [LARGE SCALE GENOMIC DNA]</scope>
    <source>
        <strain evidence="2 4">TA2.A1</strain>
    </source>
</reference>
<dbReference type="RefSeq" id="WP_007505761.1">
    <property type="nucleotide sequence ID" value="NZ_AFCE01000156.1"/>
</dbReference>
<dbReference type="InterPro" id="IPR043130">
    <property type="entry name" value="CDP-OH_PTrfase_TM_dom"/>
</dbReference>
<keyword evidence="1" id="KW-0472">Membrane</keyword>
<reference evidence="3" key="3">
    <citation type="submission" date="2021-08" db="EMBL/GenBank/DDBJ databases">
        <authorList>
            <person name="de Jong S."/>
            <person name="van den Broek M."/>
            <person name="Merkel A."/>
            <person name="de la Torre Cortes P."/>
            <person name="Kalamorz F."/>
            <person name="Cook G."/>
            <person name="van Loosdrecht M."/>
            <person name="McMillan D."/>
        </authorList>
    </citation>
    <scope>NUCLEOTIDE SEQUENCE</scope>
    <source>
        <strain evidence="3">TA2.A1</strain>
    </source>
</reference>
<dbReference type="Proteomes" id="UP000825179">
    <property type="component" value="Chromosome"/>
</dbReference>
<feature type="transmembrane region" description="Helical" evidence="1">
    <location>
        <begin position="119"/>
        <end position="143"/>
    </location>
</feature>
<dbReference type="GO" id="GO:0016020">
    <property type="term" value="C:membrane"/>
    <property type="evidence" value="ECO:0007669"/>
    <property type="project" value="InterPro"/>
</dbReference>
<evidence type="ECO:0000313" key="5">
    <source>
        <dbReference type="Proteomes" id="UP000825179"/>
    </source>
</evidence>
<organism evidence="2 4">
    <name type="scientific">Caldalkalibacillus thermarum (strain TA2.A1)</name>
    <dbReference type="NCBI Taxonomy" id="986075"/>
    <lineage>
        <taxon>Bacteria</taxon>
        <taxon>Bacillati</taxon>
        <taxon>Bacillota</taxon>
        <taxon>Bacilli</taxon>
        <taxon>Bacillales</taxon>
        <taxon>Bacillaceae</taxon>
        <taxon>Caldalkalibacillus</taxon>
    </lineage>
</organism>
<evidence type="ECO:0000313" key="2">
    <source>
        <dbReference type="EMBL" id="EGL82032.1"/>
    </source>
</evidence>
<dbReference type="InterPro" id="IPR000462">
    <property type="entry name" value="CDP-OH_P_trans"/>
</dbReference>
<keyword evidence="5" id="KW-1185">Reference proteome</keyword>
<evidence type="ECO:0000313" key="4">
    <source>
        <dbReference type="Proteomes" id="UP000010716"/>
    </source>
</evidence>
<dbReference type="OrthoDB" id="269185at2"/>
<keyword evidence="2" id="KW-0808">Transferase</keyword>
<sequence length="254" mass="28738">MELMKEDKHLYPTLPFDTKQILTLRHKCQKTRRHEEILSWFVLRRFSIYVTYLLAKTRITPNHISWSSVVLFMITGILVAIAKPWSMLLAVTTYYLAYLCDCIDGELARLKAVTSPRGVFLDTLIRAMSIPVVTAIGLALLVQCPFLSLHVLESIIIYVIAVSATLALLVPLSYHFSVGDAGQEDPVSQMRTNPTRNEWIAFLTGLPGLFTLLPVAILLQYLTGLAIITVFLVGFLFLFSVKTLIRLYITYQNI</sequence>
<accession>F5L990</accession>
<keyword evidence="1" id="KW-0812">Transmembrane</keyword>
<keyword evidence="1" id="KW-1133">Transmembrane helix</keyword>
<feature type="transmembrane region" description="Helical" evidence="1">
    <location>
        <begin position="37"/>
        <end position="55"/>
    </location>
</feature>